<dbReference type="InterPro" id="IPR036282">
    <property type="entry name" value="Glutathione-S-Trfase_C_sf"/>
</dbReference>
<dbReference type="SUPFAM" id="SSF52833">
    <property type="entry name" value="Thioredoxin-like"/>
    <property type="match status" value="1"/>
</dbReference>
<evidence type="ECO:0000259" key="1">
    <source>
        <dbReference type="PROSITE" id="PS50404"/>
    </source>
</evidence>
<dbReference type="Proteomes" id="UP000631114">
    <property type="component" value="Unassembled WGS sequence"/>
</dbReference>
<dbReference type="PANTHER" id="PTHR44328">
    <property type="entry name" value="GLUTATHIONE S-TRANSFERASE L1"/>
    <property type="match status" value="1"/>
</dbReference>
<gene>
    <name evidence="2" type="ORF">IFM89_021757</name>
</gene>
<dbReference type="InterPro" id="IPR036249">
    <property type="entry name" value="Thioredoxin-like_sf"/>
</dbReference>
<dbReference type="Pfam" id="PF13410">
    <property type="entry name" value="GST_C_2"/>
    <property type="match status" value="1"/>
</dbReference>
<dbReference type="AlphaFoldDB" id="A0A835HAD1"/>
<dbReference type="GO" id="GO:0004364">
    <property type="term" value="F:glutathione transferase activity"/>
    <property type="evidence" value="ECO:0007669"/>
    <property type="project" value="InterPro"/>
</dbReference>
<dbReference type="SFLD" id="SFLDG00358">
    <property type="entry name" value="Main_(cytGST)"/>
    <property type="match status" value="1"/>
</dbReference>
<dbReference type="Gene3D" id="3.40.30.10">
    <property type="entry name" value="Glutaredoxin"/>
    <property type="match status" value="1"/>
</dbReference>
<dbReference type="Pfam" id="PF13417">
    <property type="entry name" value="GST_N_3"/>
    <property type="match status" value="1"/>
</dbReference>
<reference evidence="2 3" key="1">
    <citation type="submission" date="2020-10" db="EMBL/GenBank/DDBJ databases">
        <title>The Coptis chinensis genome and diversification of protoberbering-type alkaloids.</title>
        <authorList>
            <person name="Wang B."/>
            <person name="Shu S."/>
            <person name="Song C."/>
            <person name="Liu Y."/>
        </authorList>
    </citation>
    <scope>NUCLEOTIDE SEQUENCE [LARGE SCALE GENOMIC DNA]</scope>
    <source>
        <strain evidence="2">HL-2020</strain>
        <tissue evidence="2">Leaf</tissue>
    </source>
</reference>
<organism evidence="2 3">
    <name type="scientific">Coptis chinensis</name>
    <dbReference type="NCBI Taxonomy" id="261450"/>
    <lineage>
        <taxon>Eukaryota</taxon>
        <taxon>Viridiplantae</taxon>
        <taxon>Streptophyta</taxon>
        <taxon>Embryophyta</taxon>
        <taxon>Tracheophyta</taxon>
        <taxon>Spermatophyta</taxon>
        <taxon>Magnoliopsida</taxon>
        <taxon>Ranunculales</taxon>
        <taxon>Ranunculaceae</taxon>
        <taxon>Coptidoideae</taxon>
        <taxon>Coptis</taxon>
    </lineage>
</organism>
<dbReference type="PROSITE" id="PS50404">
    <property type="entry name" value="GST_NTER"/>
    <property type="match status" value="1"/>
</dbReference>
<evidence type="ECO:0000313" key="2">
    <source>
        <dbReference type="EMBL" id="KAF9593353.1"/>
    </source>
</evidence>
<dbReference type="PANTHER" id="PTHR44328:SF11">
    <property type="entry name" value="GLUTATHIONE S-TRANSFERASE L2, CHLOROPLASTIC"/>
    <property type="match status" value="1"/>
</dbReference>
<dbReference type="FunFam" id="1.20.1050.10:FF:000041">
    <property type="entry name" value="Lambda class glutathione S-transferase"/>
    <property type="match status" value="1"/>
</dbReference>
<evidence type="ECO:0000313" key="3">
    <source>
        <dbReference type="Proteomes" id="UP000631114"/>
    </source>
</evidence>
<dbReference type="SFLD" id="SFLDS00019">
    <property type="entry name" value="Glutathione_Transferase_(cytos"/>
    <property type="match status" value="1"/>
</dbReference>
<dbReference type="InterPro" id="IPR044629">
    <property type="entry name" value="GSTL1/2/3"/>
</dbReference>
<dbReference type="OrthoDB" id="4951845at2759"/>
<feature type="domain" description="GST N-terminal" evidence="1">
    <location>
        <begin position="88"/>
        <end position="169"/>
    </location>
</feature>
<dbReference type="SUPFAM" id="SSF47616">
    <property type="entry name" value="GST C-terminal domain-like"/>
    <property type="match status" value="1"/>
</dbReference>
<protein>
    <recommendedName>
        <fullName evidence="1">GST N-terminal domain-containing protein</fullName>
    </recommendedName>
</protein>
<dbReference type="EMBL" id="JADFTS010000008">
    <property type="protein sequence ID" value="KAF9593353.1"/>
    <property type="molecule type" value="Genomic_DNA"/>
</dbReference>
<dbReference type="InterPro" id="IPR040079">
    <property type="entry name" value="Glutathione_S-Trfase"/>
</dbReference>
<sequence length="299" mass="34135">MGTFIVSNKSSFLTLSSSTNPTPTYQHIKGVPAYKFITTTTRFLLPSLSSSSYIKNKTTVTMATATGFPEVLPPILNSTSDQPPLFDGTTRLYISFICPYAQRAWITRNCKGLQEKIKLVPIDLQNRPAWYKEKVYPPNKVPSLEHNNEIKGESLDVIKYLDQHFEGPSLYPDDPSKREFAEELLSYTETFNTTVTTSFKEDAETQAGAPFDYLEGALSKFNNGPFFLGQFSLVDIAYAPFIERFQQFLFDFKKYDITEGRPKLAAWIEGINKLEGYKQTKRDPQELAEIYKKRFLTRV</sequence>
<name>A0A835HAD1_9MAGN</name>
<dbReference type="Gene3D" id="1.20.1050.10">
    <property type="match status" value="1"/>
</dbReference>
<dbReference type="FunFam" id="3.40.30.10:FF:000091">
    <property type="entry name" value="Glutathione S-transferase L2, chloroplastic"/>
    <property type="match status" value="1"/>
</dbReference>
<dbReference type="InterPro" id="IPR004045">
    <property type="entry name" value="Glutathione_S-Trfase_N"/>
</dbReference>
<comment type="caution">
    <text evidence="2">The sequence shown here is derived from an EMBL/GenBank/DDBJ whole genome shotgun (WGS) entry which is preliminary data.</text>
</comment>
<accession>A0A835HAD1</accession>
<keyword evidence="3" id="KW-1185">Reference proteome</keyword>
<proteinExistence type="predicted"/>